<protein>
    <submittedName>
        <fullName evidence="2">TIGR03757 family integrating conjugative element protein</fullName>
    </submittedName>
</protein>
<dbReference type="InterPro" id="IPR011090">
    <property type="entry name" value="Integr_conj_element_PFL4709"/>
</dbReference>
<reference evidence="2" key="1">
    <citation type="submission" date="2021-04" db="EMBL/GenBank/DDBJ databases">
        <title>Oceanospirillales bacteria with DddD are important DMSP degraders in coastal seawater.</title>
        <authorList>
            <person name="Liu J."/>
        </authorList>
    </citation>
    <scope>NUCLEOTIDE SEQUENCE</scope>
    <source>
        <strain evidence="2">D13-1</strain>
    </source>
</reference>
<dbReference type="Proteomes" id="UP001058461">
    <property type="component" value="Chromosome"/>
</dbReference>
<accession>A0ABY5HJR0</accession>
<name>A0ABY5HJR0_9GAMM</name>
<evidence type="ECO:0000256" key="1">
    <source>
        <dbReference type="SAM" id="SignalP"/>
    </source>
</evidence>
<feature type="signal peptide" evidence="1">
    <location>
        <begin position="1"/>
        <end position="26"/>
    </location>
</feature>
<gene>
    <name evidence="2" type="ORF">KDW95_01330</name>
</gene>
<dbReference type="RefSeq" id="WP_255854423.1">
    <property type="nucleotide sequence ID" value="NZ_CP073347.1"/>
</dbReference>
<keyword evidence="3" id="KW-1185">Reference proteome</keyword>
<evidence type="ECO:0000313" key="2">
    <source>
        <dbReference type="EMBL" id="UTW12354.1"/>
    </source>
</evidence>
<feature type="chain" id="PRO_5046093492" evidence="1">
    <location>
        <begin position="27"/>
        <end position="141"/>
    </location>
</feature>
<dbReference type="EMBL" id="CP073347">
    <property type="protein sequence ID" value="UTW12354.1"/>
    <property type="molecule type" value="Genomic_DNA"/>
</dbReference>
<sequence length="141" mass="15836">MHPVHFNSRKRLTALTLLLVSGTATATEVWVITDSQHPVTGTRPPDRVIELDAPQGLEAQLSARLPRDPQHASDLAQQRLAQVDQKWQQRLQRAYQGVVDVWALGITKLPAVVVDRRYVVYGTSDLDQALGQIAHYRQEQP</sequence>
<evidence type="ECO:0000313" key="3">
    <source>
        <dbReference type="Proteomes" id="UP001058461"/>
    </source>
</evidence>
<organism evidence="2 3">
    <name type="scientific">Marinobacterium rhizophilum</name>
    <dbReference type="NCBI Taxonomy" id="420402"/>
    <lineage>
        <taxon>Bacteria</taxon>
        <taxon>Pseudomonadati</taxon>
        <taxon>Pseudomonadota</taxon>
        <taxon>Gammaproteobacteria</taxon>
        <taxon>Oceanospirillales</taxon>
        <taxon>Oceanospirillaceae</taxon>
        <taxon>Marinobacterium</taxon>
    </lineage>
</organism>
<dbReference type="NCBIfam" id="TIGR03757">
    <property type="entry name" value="conj_TIGR03757"/>
    <property type="match status" value="1"/>
</dbReference>
<keyword evidence="1" id="KW-0732">Signal</keyword>
<proteinExistence type="predicted"/>
<dbReference type="Pfam" id="PF07511">
    <property type="entry name" value="DUF1525"/>
    <property type="match status" value="1"/>
</dbReference>